<evidence type="ECO:0000256" key="1">
    <source>
        <dbReference type="SAM" id="MobiDB-lite"/>
    </source>
</evidence>
<feature type="non-terminal residue" evidence="3">
    <location>
        <position position="784"/>
    </location>
</feature>
<dbReference type="PANTHER" id="PTHR35894">
    <property type="entry name" value="GENERAL SECRETION PATHWAY PROTEIN A-RELATED"/>
    <property type="match status" value="1"/>
</dbReference>
<proteinExistence type="predicted"/>
<dbReference type="Gene3D" id="3.40.50.300">
    <property type="entry name" value="P-loop containing nucleotide triphosphate hydrolases"/>
    <property type="match status" value="2"/>
</dbReference>
<protein>
    <submittedName>
        <fullName evidence="3">ATP-binding protein</fullName>
    </submittedName>
</protein>
<dbReference type="InterPro" id="IPR027417">
    <property type="entry name" value="P-loop_NTPase"/>
</dbReference>
<reference evidence="3 4" key="1">
    <citation type="submission" date="2019-03" db="EMBL/GenBank/DDBJ databases">
        <title>Draft genome sequences of novel Actinobacteria.</title>
        <authorList>
            <person name="Sahin N."/>
            <person name="Ay H."/>
            <person name="Saygin H."/>
        </authorList>
    </citation>
    <scope>NUCLEOTIDE SEQUENCE [LARGE SCALE GENOMIC DNA]</scope>
    <source>
        <strain evidence="3 4">JCM 30547</strain>
    </source>
</reference>
<evidence type="ECO:0000313" key="4">
    <source>
        <dbReference type="Proteomes" id="UP000295075"/>
    </source>
</evidence>
<evidence type="ECO:0000313" key="3">
    <source>
        <dbReference type="EMBL" id="TDC34880.1"/>
    </source>
</evidence>
<keyword evidence="4" id="KW-1185">Reference proteome</keyword>
<gene>
    <name evidence="3" type="ORF">E1261_02980</name>
</gene>
<dbReference type="OrthoDB" id="2020141at2"/>
<comment type="caution">
    <text evidence="3">The sequence shown here is derived from an EMBL/GenBank/DDBJ whole genome shotgun (WGS) entry which is preliminary data.</text>
</comment>
<accession>A0A4R4QH59</accession>
<feature type="region of interest" description="Disordered" evidence="1">
    <location>
        <begin position="1"/>
        <end position="21"/>
    </location>
</feature>
<feature type="domain" description="Orc1-like AAA ATPase" evidence="2">
    <location>
        <begin position="523"/>
        <end position="695"/>
    </location>
</feature>
<dbReference type="Proteomes" id="UP000295075">
    <property type="component" value="Unassembled WGS sequence"/>
</dbReference>
<dbReference type="InterPro" id="IPR052026">
    <property type="entry name" value="ExeA_AAA_ATPase_DNA-bind"/>
</dbReference>
<dbReference type="AlphaFoldDB" id="A0A4R4QH59"/>
<keyword evidence="3" id="KW-0067">ATP-binding</keyword>
<name>A0A4R4QH59_9ACTN</name>
<dbReference type="InterPro" id="IPR041664">
    <property type="entry name" value="AAA_16"/>
</dbReference>
<dbReference type="GO" id="GO:0005524">
    <property type="term" value="F:ATP binding"/>
    <property type="evidence" value="ECO:0007669"/>
    <property type="project" value="UniProtKB-KW"/>
</dbReference>
<evidence type="ECO:0000259" key="2">
    <source>
        <dbReference type="Pfam" id="PF13191"/>
    </source>
</evidence>
<dbReference type="SUPFAM" id="SSF52540">
    <property type="entry name" value="P-loop containing nucleoside triphosphate hydrolases"/>
    <property type="match status" value="2"/>
</dbReference>
<dbReference type="Pfam" id="PF13191">
    <property type="entry name" value="AAA_16"/>
    <property type="match status" value="1"/>
</dbReference>
<keyword evidence="3" id="KW-0547">Nucleotide-binding</keyword>
<dbReference type="PANTHER" id="PTHR35894:SF1">
    <property type="entry name" value="PHOSPHORIBULOKINASE _ URIDINE KINASE FAMILY"/>
    <property type="match status" value="1"/>
</dbReference>
<organism evidence="3 4">
    <name type="scientific">Kribbella albertanoniae</name>
    <dbReference type="NCBI Taxonomy" id="1266829"/>
    <lineage>
        <taxon>Bacteria</taxon>
        <taxon>Bacillati</taxon>
        <taxon>Actinomycetota</taxon>
        <taxon>Actinomycetes</taxon>
        <taxon>Propionibacteriales</taxon>
        <taxon>Kribbellaceae</taxon>
        <taxon>Kribbella</taxon>
    </lineage>
</organism>
<sequence length="784" mass="84049">MVSFGSGSACAGSVPSNSAPRGAARSAAITRCLRMPSTVPVIPSARQENCGRSARWCRGVDRISYSEGCRQVLFGRSGAGVHPVVMWRPGAVRRLGGMSQVFGTPRLPAHAVARIDRLGRAVTLAPVLPERRAILFTGPPGAGKTRELDHAQELAARHGWTAIRVEASAREPLEHRFTRAIGADLSKLRREFGGFRVRKLRRAVRDLTQRQRKVQHGAEVRIGGGPVQFVTKKQWDATPADNLGTTLHDVADQLGDLSPDRPVLLMVDNVDAASPYDLAGLNELAEHLERSGRPVWLVAAGGTMTTSQLLAASQRMPFEVRELGPMSDAELTSILTVPLDRAGVPYEQAGVDALVRSANGDPERLRTLADTALELGGITAEGAAAATDRVHSRSAVLYQARWDKSSNPQKAVLAAVAAGQPLGEVPGQWQQIDQARGELVARGLIRENAEQPLVADPGMQSWLNQTLDQPAPHVSTQRALAPIAEAGRAATAGQILGTAREPSYTVDRQDAEGRPISLDQRVPGGTTVLFTGEPGMGKSRELDRAQGLAAREGWIAVRVEASPREPLENRLIRAISQDLDTVREHFGAGAARTLKKDLDQLAGRSRHPQSGNEVRVGVPGAFQVVAKEQHETDEVDEVGSTLNELADRLGEISAAKGEPLLLMVDNLDNASDRDLVAVTELAARLEQNRQPVFLIAAGSDRTTSRLLAASGGQAGIETDVVSRFDIRKLEPFTDAELRPALAEPLRQAAVPHTPEAVDHLVRAANGNPARLRALATTALEMSPT</sequence>
<dbReference type="EMBL" id="SMKA01000005">
    <property type="protein sequence ID" value="TDC34880.1"/>
    <property type="molecule type" value="Genomic_DNA"/>
</dbReference>